<sequence>MKLDYEVNISTAKILRKYGLGEDKAAQRFLAEDVERKCQPYVPMSAGSAAHMVNAARVTADSIIYPGPYAHYQYVGEVMAGRAPKHYTGQPLTYHGGALRGKQWDKRMMADHGKEVEKDLEVYLKGRGK</sequence>
<name>A0A8S5SH59_9CAUD</name>
<proteinExistence type="predicted"/>
<evidence type="ECO:0000313" key="1">
    <source>
        <dbReference type="EMBL" id="DAF50171.1"/>
    </source>
</evidence>
<dbReference type="EMBL" id="BK032593">
    <property type="protein sequence ID" value="DAF50171.1"/>
    <property type="molecule type" value="Genomic_DNA"/>
</dbReference>
<dbReference type="InterPro" id="IPR021080">
    <property type="entry name" value="Minor_capsid_protein"/>
</dbReference>
<accession>A0A8S5SH59</accession>
<reference evidence="1" key="1">
    <citation type="journal article" date="2021" name="Proc. Natl. Acad. Sci. U.S.A.">
        <title>A Catalog of Tens of Thousands of Viruses from Human Metagenomes Reveals Hidden Associations with Chronic Diseases.</title>
        <authorList>
            <person name="Tisza M.J."/>
            <person name="Buck C.B."/>
        </authorList>
    </citation>
    <scope>NUCLEOTIDE SEQUENCE</scope>
    <source>
        <strain evidence="1">Ct9zP9</strain>
    </source>
</reference>
<protein>
    <submittedName>
        <fullName evidence="1">Minor capsid protein</fullName>
    </submittedName>
</protein>
<dbReference type="Pfam" id="PF11114">
    <property type="entry name" value="Minor_capsid_2"/>
    <property type="match status" value="1"/>
</dbReference>
<organism evidence="1">
    <name type="scientific">Siphoviridae sp. ct9zP9</name>
    <dbReference type="NCBI Taxonomy" id="2827795"/>
    <lineage>
        <taxon>Viruses</taxon>
        <taxon>Duplodnaviria</taxon>
        <taxon>Heunggongvirae</taxon>
        <taxon>Uroviricota</taxon>
        <taxon>Caudoviricetes</taxon>
    </lineage>
</organism>